<evidence type="ECO:0000313" key="2">
    <source>
        <dbReference type="EMBL" id="CAL6075355.1"/>
    </source>
</evidence>
<keyword evidence="3" id="KW-1185">Reference proteome</keyword>
<proteinExistence type="predicted"/>
<dbReference type="Proteomes" id="UP001642409">
    <property type="component" value="Unassembled WGS sequence"/>
</dbReference>
<dbReference type="EMBL" id="CAXDID020000313">
    <property type="protein sequence ID" value="CAL6075355.1"/>
    <property type="molecule type" value="Genomic_DNA"/>
</dbReference>
<evidence type="ECO:0000313" key="3">
    <source>
        <dbReference type="Proteomes" id="UP001642409"/>
    </source>
</evidence>
<accession>A0AA86QZS9</accession>
<dbReference type="EMBL" id="CATOUU010000929">
    <property type="protein sequence ID" value="CAI9960200.1"/>
    <property type="molecule type" value="Genomic_DNA"/>
</dbReference>
<dbReference type="AlphaFoldDB" id="A0AA86QZS9"/>
<gene>
    <name evidence="1" type="ORF">HINF_LOCUS47845</name>
    <name evidence="2" type="ORF">HINF_LOCUS57167</name>
</gene>
<comment type="caution">
    <text evidence="1">The sequence shown here is derived from an EMBL/GenBank/DDBJ whole genome shotgun (WGS) entry which is preliminary data.</text>
</comment>
<name>A0AA86QZS9_9EUKA</name>
<reference evidence="1" key="1">
    <citation type="submission" date="2023-06" db="EMBL/GenBank/DDBJ databases">
        <authorList>
            <person name="Kurt Z."/>
        </authorList>
    </citation>
    <scope>NUCLEOTIDE SEQUENCE</scope>
</reference>
<evidence type="ECO:0000313" key="1">
    <source>
        <dbReference type="EMBL" id="CAI9960200.1"/>
    </source>
</evidence>
<sequence length="115" mass="12576">MNEQVLDGFTELLESELTCLFTGLYLHGSSGSHSRPRARTHVHQYDSLDFILFCLYFVQTARSSNLISVTAETIASTALVCPKHAVLSLSVLTSISGAAGSFCWRRSSSFVRSGQ</sequence>
<reference evidence="2 3" key="2">
    <citation type="submission" date="2024-07" db="EMBL/GenBank/DDBJ databases">
        <authorList>
            <person name="Akdeniz Z."/>
        </authorList>
    </citation>
    <scope>NUCLEOTIDE SEQUENCE [LARGE SCALE GENOMIC DNA]</scope>
</reference>
<organism evidence="1">
    <name type="scientific">Hexamita inflata</name>
    <dbReference type="NCBI Taxonomy" id="28002"/>
    <lineage>
        <taxon>Eukaryota</taxon>
        <taxon>Metamonada</taxon>
        <taxon>Diplomonadida</taxon>
        <taxon>Hexamitidae</taxon>
        <taxon>Hexamitinae</taxon>
        <taxon>Hexamita</taxon>
    </lineage>
</organism>
<protein>
    <submittedName>
        <fullName evidence="2">Hypothetical_protein</fullName>
    </submittedName>
</protein>